<reference evidence="2" key="1">
    <citation type="submission" date="2022-11" db="UniProtKB">
        <authorList>
            <consortium name="WormBaseParasite"/>
        </authorList>
    </citation>
    <scope>IDENTIFICATION</scope>
</reference>
<proteinExistence type="predicted"/>
<dbReference type="Proteomes" id="UP000887581">
    <property type="component" value="Unplaced"/>
</dbReference>
<organism evidence="1 2">
    <name type="scientific">Setaria digitata</name>
    <dbReference type="NCBI Taxonomy" id="48799"/>
    <lineage>
        <taxon>Eukaryota</taxon>
        <taxon>Metazoa</taxon>
        <taxon>Ecdysozoa</taxon>
        <taxon>Nematoda</taxon>
        <taxon>Chromadorea</taxon>
        <taxon>Rhabditida</taxon>
        <taxon>Spirurina</taxon>
        <taxon>Spiruromorpha</taxon>
        <taxon>Filarioidea</taxon>
        <taxon>Setariidae</taxon>
        <taxon>Setaria</taxon>
    </lineage>
</organism>
<protein>
    <submittedName>
        <fullName evidence="2">Uncharacterized protein</fullName>
    </submittedName>
</protein>
<accession>A0A915PIR3</accession>
<dbReference type="AlphaFoldDB" id="A0A915PIR3"/>
<dbReference type="WBParaSite" id="sdigi.contig199.g5997.t1">
    <property type="protein sequence ID" value="sdigi.contig199.g5997.t1"/>
    <property type="gene ID" value="sdigi.contig199.g5997"/>
</dbReference>
<name>A0A915PIR3_9BILA</name>
<evidence type="ECO:0000313" key="1">
    <source>
        <dbReference type="Proteomes" id="UP000887581"/>
    </source>
</evidence>
<sequence>MNPKGAEVKLGFAQDEAGAICEVSRPRLREPYPDLVIE</sequence>
<keyword evidence="1" id="KW-1185">Reference proteome</keyword>
<evidence type="ECO:0000313" key="2">
    <source>
        <dbReference type="WBParaSite" id="sdigi.contig199.g5997.t1"/>
    </source>
</evidence>